<proteinExistence type="predicted"/>
<gene>
    <name evidence="1" type="ORF">HBR001_LOCUS9404</name>
</gene>
<accession>A0AAV0V289</accession>
<evidence type="ECO:0000313" key="1">
    <source>
        <dbReference type="EMBL" id="CAI5743296.1"/>
    </source>
</evidence>
<protein>
    <submittedName>
        <fullName evidence="1">Uncharacterized protein</fullName>
    </submittedName>
</protein>
<evidence type="ECO:0000313" key="2">
    <source>
        <dbReference type="Proteomes" id="UP001162031"/>
    </source>
</evidence>
<name>A0AAV0V289_HYABA</name>
<keyword evidence="2" id="KW-1185">Reference proteome</keyword>
<reference evidence="1" key="1">
    <citation type="submission" date="2022-12" db="EMBL/GenBank/DDBJ databases">
        <authorList>
            <person name="Webb A."/>
        </authorList>
    </citation>
    <scope>NUCLEOTIDE SEQUENCE</scope>
    <source>
        <strain evidence="1">Hp1</strain>
    </source>
</reference>
<dbReference type="EMBL" id="CANTFL010001488">
    <property type="protein sequence ID" value="CAI5743296.1"/>
    <property type="molecule type" value="Genomic_DNA"/>
</dbReference>
<dbReference type="AlphaFoldDB" id="A0AAV0V289"/>
<dbReference type="PANTHER" id="PTHR37067:SF3">
    <property type="entry name" value="PX DOMAIN-CONTAINING PROTEIN"/>
    <property type="match status" value="1"/>
</dbReference>
<dbReference type="PANTHER" id="PTHR37067">
    <property type="entry name" value="PX DOMAIN-CONTAINING PROTEIN"/>
    <property type="match status" value="1"/>
</dbReference>
<dbReference type="Proteomes" id="UP001162031">
    <property type="component" value="Unassembled WGS sequence"/>
</dbReference>
<comment type="caution">
    <text evidence="1">The sequence shown here is derived from an EMBL/GenBank/DDBJ whole genome shotgun (WGS) entry which is preliminary data.</text>
</comment>
<sequence>MLPRTTPFQSKHCLEFGLEIVSWDKYGNPTVRCSFCAFEGRDQHKDLWEAYQQCSTLAKMSHFEDKVQRANTLHIHMDLTSDTIENVIKAPIVQKIIGELLFSTEAIEAHSATKRKRSWRQQRSTESPS</sequence>
<organism evidence="1 2">
    <name type="scientific">Hyaloperonospora brassicae</name>
    <name type="common">Brassica downy mildew</name>
    <name type="synonym">Peronospora brassicae</name>
    <dbReference type="NCBI Taxonomy" id="162125"/>
    <lineage>
        <taxon>Eukaryota</taxon>
        <taxon>Sar</taxon>
        <taxon>Stramenopiles</taxon>
        <taxon>Oomycota</taxon>
        <taxon>Peronosporomycetes</taxon>
        <taxon>Peronosporales</taxon>
        <taxon>Peronosporaceae</taxon>
        <taxon>Hyaloperonospora</taxon>
    </lineage>
</organism>